<dbReference type="EMBL" id="KN881645">
    <property type="protein sequence ID" value="KIY52166.1"/>
    <property type="molecule type" value="Genomic_DNA"/>
</dbReference>
<gene>
    <name evidence="2" type="ORF">FISHEDRAFT_56143</name>
</gene>
<feature type="chain" id="PRO_5002316258" evidence="1">
    <location>
        <begin position="22"/>
        <end position="113"/>
    </location>
</feature>
<name>A0A0D7ALH8_9AGAR</name>
<organism evidence="2 3">
    <name type="scientific">Fistulina hepatica ATCC 64428</name>
    <dbReference type="NCBI Taxonomy" id="1128425"/>
    <lineage>
        <taxon>Eukaryota</taxon>
        <taxon>Fungi</taxon>
        <taxon>Dikarya</taxon>
        <taxon>Basidiomycota</taxon>
        <taxon>Agaricomycotina</taxon>
        <taxon>Agaricomycetes</taxon>
        <taxon>Agaricomycetidae</taxon>
        <taxon>Agaricales</taxon>
        <taxon>Fistulinaceae</taxon>
        <taxon>Fistulina</taxon>
    </lineage>
</organism>
<proteinExistence type="predicted"/>
<reference evidence="2 3" key="1">
    <citation type="journal article" date="2015" name="Fungal Genet. Biol.">
        <title>Evolution of novel wood decay mechanisms in Agaricales revealed by the genome sequences of Fistulina hepatica and Cylindrobasidium torrendii.</title>
        <authorList>
            <person name="Floudas D."/>
            <person name="Held B.W."/>
            <person name="Riley R."/>
            <person name="Nagy L.G."/>
            <person name="Koehler G."/>
            <person name="Ransdell A.S."/>
            <person name="Younus H."/>
            <person name="Chow J."/>
            <person name="Chiniquy J."/>
            <person name="Lipzen A."/>
            <person name="Tritt A."/>
            <person name="Sun H."/>
            <person name="Haridas S."/>
            <person name="LaButti K."/>
            <person name="Ohm R.A."/>
            <person name="Kues U."/>
            <person name="Blanchette R.A."/>
            <person name="Grigoriev I.V."/>
            <person name="Minto R.E."/>
            <person name="Hibbett D.S."/>
        </authorList>
    </citation>
    <scope>NUCLEOTIDE SEQUENCE [LARGE SCALE GENOMIC DNA]</scope>
    <source>
        <strain evidence="2 3">ATCC 64428</strain>
    </source>
</reference>
<evidence type="ECO:0000256" key="1">
    <source>
        <dbReference type="SAM" id="SignalP"/>
    </source>
</evidence>
<sequence>MATKILASLLLLFFLAKHALSGAFGDRRLWSVTGACAADSRRHSNFIIKFILNPNAHLNTVSTAEERRELNFRPWSSTASELGAWSLELGVLEKALVICSSIYYKWYSMPCAF</sequence>
<dbReference type="AlphaFoldDB" id="A0A0D7ALH8"/>
<keyword evidence="3" id="KW-1185">Reference proteome</keyword>
<keyword evidence="1" id="KW-0732">Signal</keyword>
<protein>
    <submittedName>
        <fullName evidence="2">Uncharacterized protein</fullName>
    </submittedName>
</protein>
<dbReference type="Proteomes" id="UP000054144">
    <property type="component" value="Unassembled WGS sequence"/>
</dbReference>
<accession>A0A0D7ALH8</accession>
<evidence type="ECO:0000313" key="2">
    <source>
        <dbReference type="EMBL" id="KIY52166.1"/>
    </source>
</evidence>
<feature type="signal peptide" evidence="1">
    <location>
        <begin position="1"/>
        <end position="21"/>
    </location>
</feature>
<evidence type="ECO:0000313" key="3">
    <source>
        <dbReference type="Proteomes" id="UP000054144"/>
    </source>
</evidence>